<gene>
    <name evidence="5" type="ORF">SAMN05444163_1944</name>
</gene>
<feature type="chain" id="PRO_5045738408" evidence="2">
    <location>
        <begin position="21"/>
        <end position="442"/>
    </location>
</feature>
<evidence type="ECO:0000256" key="2">
    <source>
        <dbReference type="SAM" id="SignalP"/>
    </source>
</evidence>
<dbReference type="Gene3D" id="1.10.101.10">
    <property type="entry name" value="PGBD-like superfamily/PGBD"/>
    <property type="match status" value="1"/>
</dbReference>
<dbReference type="SUPFAM" id="SSF47090">
    <property type="entry name" value="PGBD-like"/>
    <property type="match status" value="1"/>
</dbReference>
<proteinExistence type="predicted"/>
<dbReference type="InterPro" id="IPR036366">
    <property type="entry name" value="PGBDSf"/>
</dbReference>
<dbReference type="PANTHER" id="PTHR30163:SF8">
    <property type="entry name" value="LYTIC MUREIN TRANSGLYCOSYLASE"/>
    <property type="match status" value="1"/>
</dbReference>
<dbReference type="Gene3D" id="1.10.8.350">
    <property type="entry name" value="Bacterial muramidase"/>
    <property type="match status" value="1"/>
</dbReference>
<evidence type="ECO:0000313" key="6">
    <source>
        <dbReference type="Proteomes" id="UP000198803"/>
    </source>
</evidence>
<dbReference type="Pfam" id="PF01471">
    <property type="entry name" value="PG_binding_1"/>
    <property type="match status" value="1"/>
</dbReference>
<evidence type="ECO:0000313" key="5">
    <source>
        <dbReference type="EMBL" id="SDI12436.1"/>
    </source>
</evidence>
<keyword evidence="2" id="KW-0732">Signal</keyword>
<dbReference type="InterPro" id="IPR011970">
    <property type="entry name" value="MltB_2"/>
</dbReference>
<feature type="signal peptide" evidence="2">
    <location>
        <begin position="1"/>
        <end position="20"/>
    </location>
</feature>
<dbReference type="InterPro" id="IPR043426">
    <property type="entry name" value="MltB-like"/>
</dbReference>
<dbReference type="EMBL" id="LT629693">
    <property type="protein sequence ID" value="SDI12436.1"/>
    <property type="molecule type" value="Genomic_DNA"/>
</dbReference>
<feature type="domain" description="Transglycosylase SLT" evidence="4">
    <location>
        <begin position="65"/>
        <end position="361"/>
    </location>
</feature>
<organism evidence="5 6">
    <name type="scientific">Bradyrhizobium ottawaense</name>
    <dbReference type="NCBI Taxonomy" id="931866"/>
    <lineage>
        <taxon>Bacteria</taxon>
        <taxon>Pseudomonadati</taxon>
        <taxon>Pseudomonadota</taxon>
        <taxon>Alphaproteobacteria</taxon>
        <taxon>Hyphomicrobiales</taxon>
        <taxon>Nitrobacteraceae</taxon>
        <taxon>Bradyrhizobium</taxon>
    </lineage>
</organism>
<dbReference type="InterPro" id="IPR002477">
    <property type="entry name" value="Peptidoglycan-bd-like"/>
</dbReference>
<feature type="region of interest" description="Disordered" evidence="1">
    <location>
        <begin position="22"/>
        <end position="48"/>
    </location>
</feature>
<feature type="domain" description="Peptidoglycan binding-like" evidence="3">
    <location>
        <begin position="383"/>
        <end position="437"/>
    </location>
</feature>
<protein>
    <submittedName>
        <fullName evidence="5">Lytic murein transglycosylase</fullName>
    </submittedName>
</protein>
<evidence type="ECO:0000256" key="1">
    <source>
        <dbReference type="SAM" id="MobiDB-lite"/>
    </source>
</evidence>
<accession>A0ABY0PCX9</accession>
<dbReference type="Proteomes" id="UP000198803">
    <property type="component" value="Chromosome I"/>
</dbReference>
<dbReference type="Gene3D" id="1.10.530.10">
    <property type="match status" value="1"/>
</dbReference>
<evidence type="ECO:0000259" key="4">
    <source>
        <dbReference type="Pfam" id="PF13406"/>
    </source>
</evidence>
<keyword evidence="6" id="KW-1185">Reference proteome</keyword>
<sequence length="442" mass="48163">MLRVFGRRAASLLFSSLASAQPAPAPVRPAQPRPAAPRPPAAAVPGQPVATAPSLRAAACHNGMSFDRFLTELKQQAIAAGVSQRALSEAAPYLVYDQSIVNRDRGQRVFGQVFTEFARRRASDSAAQQAQARVRMYAAAFNRAEKEYGVPPAVIAAFWGLESSFGAELGNLHTLPSLVSLAYDCRRSEMFQNETIAALKIVDRGDLTASEMIGSWAGELGQTQFLPTHYFNYAVDYDGDGHRNLLRSAPDVIGSTANYIANGLKWRRGEPWLQEVRAPQNLASSFPWDQADLTIKLPRSKWAQLGVTYTDGKPLPNDDMPASLLLPMGRTGPAFLAYANFAAYTEWNNSLIYSTTAGYLATRIAGAAPMRQPTAPVVQLPFNEIKELQQHLVRAGFNVGKVDGVLGQQSRIAVKTMQAKYGLPADSWPTAELLARMRSAPR</sequence>
<name>A0ABY0PCX9_9BRAD</name>
<dbReference type="PANTHER" id="PTHR30163">
    <property type="entry name" value="MEMBRANE-BOUND LYTIC MUREIN TRANSGLYCOSYLASE B"/>
    <property type="match status" value="1"/>
</dbReference>
<feature type="compositionally biased region" description="Pro residues" evidence="1">
    <location>
        <begin position="23"/>
        <end position="42"/>
    </location>
</feature>
<dbReference type="InterPro" id="IPR031304">
    <property type="entry name" value="SLT_2"/>
</dbReference>
<dbReference type="NCBIfam" id="TIGR02283">
    <property type="entry name" value="MltB_2"/>
    <property type="match status" value="1"/>
</dbReference>
<dbReference type="InterPro" id="IPR036365">
    <property type="entry name" value="PGBD-like_sf"/>
</dbReference>
<dbReference type="InterPro" id="IPR023346">
    <property type="entry name" value="Lysozyme-like_dom_sf"/>
</dbReference>
<evidence type="ECO:0000259" key="3">
    <source>
        <dbReference type="Pfam" id="PF01471"/>
    </source>
</evidence>
<dbReference type="SUPFAM" id="SSF53955">
    <property type="entry name" value="Lysozyme-like"/>
    <property type="match status" value="1"/>
</dbReference>
<reference evidence="5 6" key="1">
    <citation type="submission" date="2016-10" db="EMBL/GenBank/DDBJ databases">
        <authorList>
            <person name="Varghese N."/>
            <person name="Submissions S."/>
        </authorList>
    </citation>
    <scope>NUCLEOTIDE SEQUENCE [LARGE SCALE GENOMIC DNA]</scope>
    <source>
        <strain evidence="5 6">GAS524</strain>
    </source>
</reference>
<dbReference type="Pfam" id="PF13406">
    <property type="entry name" value="SLT_2"/>
    <property type="match status" value="1"/>
</dbReference>